<protein>
    <recommendedName>
        <fullName evidence="3">Serine aminopeptidase S33 domain-containing protein</fullName>
    </recommendedName>
</protein>
<dbReference type="Proteomes" id="UP000692954">
    <property type="component" value="Unassembled WGS sequence"/>
</dbReference>
<organism evidence="1 2">
    <name type="scientific">Paramecium sonneborni</name>
    <dbReference type="NCBI Taxonomy" id="65129"/>
    <lineage>
        <taxon>Eukaryota</taxon>
        <taxon>Sar</taxon>
        <taxon>Alveolata</taxon>
        <taxon>Ciliophora</taxon>
        <taxon>Intramacronucleata</taxon>
        <taxon>Oligohymenophorea</taxon>
        <taxon>Peniculida</taxon>
        <taxon>Parameciidae</taxon>
        <taxon>Paramecium</taxon>
    </lineage>
</organism>
<proteinExistence type="predicted"/>
<evidence type="ECO:0000313" key="1">
    <source>
        <dbReference type="EMBL" id="CAD8077411.1"/>
    </source>
</evidence>
<gene>
    <name evidence="1" type="ORF">PSON_ATCC_30995.1.T0360116</name>
</gene>
<dbReference type="OrthoDB" id="10249433at2759"/>
<dbReference type="PANTHER" id="PTHR43358:SF4">
    <property type="entry name" value="ALPHA_BETA HYDROLASE FOLD-1 DOMAIN-CONTAINING PROTEIN"/>
    <property type="match status" value="1"/>
</dbReference>
<evidence type="ECO:0008006" key="3">
    <source>
        <dbReference type="Google" id="ProtNLM"/>
    </source>
</evidence>
<accession>A0A8S1MGC5</accession>
<sequence length="350" mass="41134">MFVNEICQLIIRPPKSTYSTRLLGPELSIIQGVPVTREDFEFTSRQLKLQASYFITQQIHHRCLIYLHGNSSCRFEGMQQLERILSIGVNLCVFDFAGCGLSEGQYVTMGFYEKEDVKELMNYIEWRFGKVDEFILWGRSMGAVTALMLSQEPRITTYIADSAFTNLITVIEGLAKQFLGYFSFLFQASISQIRKKIIDEAQFDINHVSPINHVSIQSYSKRFYFIHGINDNLIDSGHSQRLYERCKSYKILEFCDGGHNSKRNKDILDNITQFINLSRFDLQLNVDYTKKCSKYFKVSQSFLNNYKIEQLEQTEKIKNYLKQKEIKKLQQQQQQQQLTNFQNLERRYFQ</sequence>
<keyword evidence="2" id="KW-1185">Reference proteome</keyword>
<dbReference type="AlphaFoldDB" id="A0A8S1MGC5"/>
<name>A0A8S1MGC5_9CILI</name>
<dbReference type="PANTHER" id="PTHR43358">
    <property type="entry name" value="ALPHA/BETA-HYDROLASE"/>
    <property type="match status" value="1"/>
</dbReference>
<evidence type="ECO:0000313" key="2">
    <source>
        <dbReference type="Proteomes" id="UP000692954"/>
    </source>
</evidence>
<dbReference type="EMBL" id="CAJJDN010000036">
    <property type="protein sequence ID" value="CAD8077411.1"/>
    <property type="molecule type" value="Genomic_DNA"/>
</dbReference>
<comment type="caution">
    <text evidence="1">The sequence shown here is derived from an EMBL/GenBank/DDBJ whole genome shotgun (WGS) entry which is preliminary data.</text>
</comment>
<reference evidence="1" key="1">
    <citation type="submission" date="2021-01" db="EMBL/GenBank/DDBJ databases">
        <authorList>
            <consortium name="Genoscope - CEA"/>
            <person name="William W."/>
        </authorList>
    </citation>
    <scope>NUCLEOTIDE SEQUENCE</scope>
</reference>
<dbReference type="InterPro" id="IPR052920">
    <property type="entry name" value="DNA-binding_regulatory"/>
</dbReference>